<keyword evidence="6 10" id="KW-0067">ATP-binding</keyword>
<dbReference type="GO" id="GO:0016020">
    <property type="term" value="C:membrane"/>
    <property type="evidence" value="ECO:0007669"/>
    <property type="project" value="UniProtKB-SubCell"/>
</dbReference>
<dbReference type="InterPro" id="IPR036163">
    <property type="entry name" value="HMA_dom_sf"/>
</dbReference>
<evidence type="ECO:0000313" key="13">
    <source>
        <dbReference type="EMBL" id="GMH82612.1"/>
    </source>
</evidence>
<evidence type="ECO:0000256" key="7">
    <source>
        <dbReference type="ARBA" id="ARBA00022967"/>
    </source>
</evidence>
<evidence type="ECO:0000259" key="12">
    <source>
        <dbReference type="PROSITE" id="PS50846"/>
    </source>
</evidence>
<dbReference type="Gene3D" id="2.70.150.10">
    <property type="entry name" value="Calcium-transporting ATPase, cytoplasmic transduction domain A"/>
    <property type="match status" value="1"/>
</dbReference>
<evidence type="ECO:0000256" key="1">
    <source>
        <dbReference type="ARBA" id="ARBA00004127"/>
    </source>
</evidence>
<dbReference type="InterPro" id="IPR059000">
    <property type="entry name" value="ATPase_P-type_domA"/>
</dbReference>
<evidence type="ECO:0000256" key="2">
    <source>
        <dbReference type="ARBA" id="ARBA00006024"/>
    </source>
</evidence>
<keyword evidence="14" id="KW-1185">Reference proteome</keyword>
<keyword evidence="8 10" id="KW-1133">Transmembrane helix</keyword>
<feature type="domain" description="HMA" evidence="12">
    <location>
        <begin position="119"/>
        <end position="198"/>
    </location>
</feature>
<evidence type="ECO:0000313" key="14">
    <source>
        <dbReference type="Proteomes" id="UP001165085"/>
    </source>
</evidence>
<dbReference type="CDD" id="cd00371">
    <property type="entry name" value="HMA"/>
    <property type="match status" value="1"/>
</dbReference>
<protein>
    <recommendedName>
        <fullName evidence="12">HMA domain-containing protein</fullName>
    </recommendedName>
</protein>
<dbReference type="PANTHER" id="PTHR43520">
    <property type="entry name" value="ATP7, ISOFORM B"/>
    <property type="match status" value="1"/>
</dbReference>
<dbReference type="InterPro" id="IPR006121">
    <property type="entry name" value="HMA_dom"/>
</dbReference>
<dbReference type="InterPro" id="IPR023298">
    <property type="entry name" value="ATPase_P-typ_TM_dom_sf"/>
</dbReference>
<feature type="transmembrane region" description="Helical" evidence="10">
    <location>
        <begin position="282"/>
        <end position="303"/>
    </location>
</feature>
<dbReference type="GO" id="GO:0043682">
    <property type="term" value="F:P-type divalent copper transporter activity"/>
    <property type="evidence" value="ECO:0007669"/>
    <property type="project" value="TreeGrafter"/>
</dbReference>
<comment type="subcellular location">
    <subcellularLocation>
        <location evidence="1">Endomembrane system</location>
        <topology evidence="1">Multi-pass membrane protein</topology>
    </subcellularLocation>
    <subcellularLocation>
        <location evidence="10">Membrane</location>
    </subcellularLocation>
</comment>
<dbReference type="InterPro" id="IPR018303">
    <property type="entry name" value="ATPase_P-typ_P_site"/>
</dbReference>
<feature type="compositionally biased region" description="Polar residues" evidence="11">
    <location>
        <begin position="107"/>
        <end position="120"/>
    </location>
</feature>
<dbReference type="Proteomes" id="UP001165085">
    <property type="component" value="Unassembled WGS sequence"/>
</dbReference>
<evidence type="ECO:0000256" key="9">
    <source>
        <dbReference type="ARBA" id="ARBA00023136"/>
    </source>
</evidence>
<organism evidence="13 14">
    <name type="scientific">Triparma strigata</name>
    <dbReference type="NCBI Taxonomy" id="1606541"/>
    <lineage>
        <taxon>Eukaryota</taxon>
        <taxon>Sar</taxon>
        <taxon>Stramenopiles</taxon>
        <taxon>Ochrophyta</taxon>
        <taxon>Bolidophyceae</taxon>
        <taxon>Parmales</taxon>
        <taxon>Triparmaceae</taxon>
        <taxon>Triparma</taxon>
    </lineage>
</organism>
<keyword evidence="4 10" id="KW-0479">Metal-binding</keyword>
<dbReference type="GO" id="GO:0055070">
    <property type="term" value="P:copper ion homeostasis"/>
    <property type="evidence" value="ECO:0007669"/>
    <property type="project" value="TreeGrafter"/>
</dbReference>
<dbReference type="PROSITE" id="PS50846">
    <property type="entry name" value="HMA_2"/>
    <property type="match status" value="1"/>
</dbReference>
<dbReference type="AlphaFoldDB" id="A0A9W7B7N8"/>
<feature type="transmembrane region" description="Helical" evidence="10">
    <location>
        <begin position="213"/>
        <end position="231"/>
    </location>
</feature>
<feature type="transmembrane region" description="Helical" evidence="10">
    <location>
        <begin position="861"/>
        <end position="882"/>
    </location>
</feature>
<gene>
    <name evidence="13" type="ORF">TrST_g12514</name>
</gene>
<feature type="transmembrane region" description="Helical" evidence="10">
    <location>
        <begin position="474"/>
        <end position="495"/>
    </location>
</feature>
<reference evidence="14" key="1">
    <citation type="journal article" date="2023" name="Commun. Biol.">
        <title>Genome analysis of Parmales, the sister group of diatoms, reveals the evolutionary specialization of diatoms from phago-mixotrophs to photoautotrophs.</title>
        <authorList>
            <person name="Ban H."/>
            <person name="Sato S."/>
            <person name="Yoshikawa S."/>
            <person name="Yamada K."/>
            <person name="Nakamura Y."/>
            <person name="Ichinomiya M."/>
            <person name="Sato N."/>
            <person name="Blanc-Mathieu R."/>
            <person name="Endo H."/>
            <person name="Kuwata A."/>
            <person name="Ogata H."/>
        </authorList>
    </citation>
    <scope>NUCLEOTIDE SEQUENCE [LARGE SCALE GENOMIC DNA]</scope>
    <source>
        <strain evidence="14">NIES 3701</strain>
    </source>
</reference>
<feature type="transmembrane region" description="Helical" evidence="10">
    <location>
        <begin position="833"/>
        <end position="855"/>
    </location>
</feature>
<dbReference type="OrthoDB" id="432719at2759"/>
<dbReference type="NCBIfam" id="TIGR01525">
    <property type="entry name" value="ATPase-IB_hvy"/>
    <property type="match status" value="1"/>
</dbReference>
<dbReference type="SUPFAM" id="SSF56784">
    <property type="entry name" value="HAD-like"/>
    <property type="match status" value="1"/>
</dbReference>
<dbReference type="InterPro" id="IPR001757">
    <property type="entry name" value="P_typ_ATPase"/>
</dbReference>
<dbReference type="Gene3D" id="3.30.70.100">
    <property type="match status" value="1"/>
</dbReference>
<dbReference type="EMBL" id="BRXY01000270">
    <property type="protein sequence ID" value="GMH82612.1"/>
    <property type="molecule type" value="Genomic_DNA"/>
</dbReference>
<feature type="transmembrane region" description="Helical" evidence="10">
    <location>
        <begin position="501"/>
        <end position="522"/>
    </location>
</feature>
<keyword evidence="9 10" id="KW-0472">Membrane</keyword>
<feature type="transmembrane region" description="Helical" evidence="10">
    <location>
        <begin position="243"/>
        <end position="261"/>
    </location>
</feature>
<comment type="similarity">
    <text evidence="2 10">Belongs to the cation transport ATPase (P-type) (TC 3.A.3) family. Type IB subfamily.</text>
</comment>
<comment type="caution">
    <text evidence="13">The sequence shown here is derived from an EMBL/GenBank/DDBJ whole genome shotgun (WGS) entry which is preliminary data.</text>
</comment>
<name>A0A9W7B7N8_9STRA</name>
<dbReference type="GO" id="GO:0005524">
    <property type="term" value="F:ATP binding"/>
    <property type="evidence" value="ECO:0007669"/>
    <property type="project" value="UniProtKB-UniRule"/>
</dbReference>
<dbReference type="InterPro" id="IPR027256">
    <property type="entry name" value="P-typ_ATPase_IB"/>
</dbReference>
<dbReference type="InterPro" id="IPR036412">
    <property type="entry name" value="HAD-like_sf"/>
</dbReference>
<dbReference type="SUPFAM" id="SSF81653">
    <property type="entry name" value="Calcium ATPase, transduction domain A"/>
    <property type="match status" value="1"/>
</dbReference>
<dbReference type="PRINTS" id="PR00119">
    <property type="entry name" value="CATATPASE"/>
</dbReference>
<dbReference type="GO" id="GO:0005507">
    <property type="term" value="F:copper ion binding"/>
    <property type="evidence" value="ECO:0007669"/>
    <property type="project" value="TreeGrafter"/>
</dbReference>
<dbReference type="SUPFAM" id="SSF55008">
    <property type="entry name" value="HMA, heavy metal-associated domain"/>
    <property type="match status" value="1"/>
</dbReference>
<feature type="region of interest" description="Disordered" evidence="11">
    <location>
        <begin position="101"/>
        <end position="120"/>
    </location>
</feature>
<evidence type="ECO:0000256" key="3">
    <source>
        <dbReference type="ARBA" id="ARBA00022692"/>
    </source>
</evidence>
<evidence type="ECO:0000256" key="5">
    <source>
        <dbReference type="ARBA" id="ARBA00022741"/>
    </source>
</evidence>
<dbReference type="GO" id="GO:0012505">
    <property type="term" value="C:endomembrane system"/>
    <property type="evidence" value="ECO:0007669"/>
    <property type="project" value="UniProtKB-SubCell"/>
</dbReference>
<sequence length="937" mass="99921">MPTYAFKIEGLMCQASCCTTTDGSVSLPSVTSFPHEMMLVSPSDVLPSIEAFGDLKVSCGDFKGADDAVAREVIDSVESVGFGIVQISSYEEYLAALIPPPPPKQPLRTSPQNPASNNDPLTLPITGMSCSSCVSRVTSACPKTITVSSTVHHLSLKVSLITSSARIEIEPYPATDSELQHIVSSVSKAIRSVGFGVPTTPSAPEHITWRNKFYFCVLFTIPLVTLHYSLMYNRQLEDSEPTNFLYCLMFLLCTPVQYVIAFPFAQKAYIHLTRTRSSGMDLLISLGTFASYGYSVIALIYNVFQPSESMWGEAILQPTFETSAMLLTFVTGGKWMESLAKGRTTDAVNKLAQKVQQQVTVCSPPPSTAKTVKNRSEVTSEDVLYIPPFSHVPFDGEITSSPTDCYVDESIVTGESTPVSKSKGSKVIGGSVNGAKGWNMKVSPGCESYVERIIKSVQEAQLNRAPIELYADRISAIFAPTIVGISVLTFFMWVVTGHSAFMAFLRAISVVVVACPCALGLATPTAVMVGCGVGAREGVLIRGGAVLESAQKANCVVFDKTGTLTLGSLTVTSVFSPSPPPSQSTMSKIASLFPSSKSAAAVPAPADPNGLVLLLAAAAEQGSEHPIGKAITNYFFLIPGMEKCEVPPVDDFTVSPGCGVTCSLSGHKLRVGKPSWLKCVTQCSAAVELDGELVGCINVHDEVRSDAKDVVSQLESMGVDVYICTGDESEAARRVAEECGISMDRVFTGVMPEEKGEVVENLKRSNKHVMFVGDGINDAIALVKADVGVGIGNGTSIAIESADVVLMRDGDLRGVLVTIDLAKVVFSRIRLNFLWATMYNFVSLPIASGALYPWTGWMLPPAFAGLAMACSSVTVVCSSLLLKRYTTPEFVGGDGVGRGAAWKAGSWRGERGRNKTEERGLLGAAAEVDSEDGLEMV</sequence>
<dbReference type="Gene3D" id="3.40.1110.10">
    <property type="entry name" value="Calcium-transporting ATPase, cytoplasmic domain N"/>
    <property type="match status" value="1"/>
</dbReference>
<evidence type="ECO:0000256" key="6">
    <source>
        <dbReference type="ARBA" id="ARBA00022840"/>
    </source>
</evidence>
<evidence type="ECO:0000256" key="4">
    <source>
        <dbReference type="ARBA" id="ARBA00022723"/>
    </source>
</evidence>
<dbReference type="PRINTS" id="PR00120">
    <property type="entry name" value="HATPASE"/>
</dbReference>
<dbReference type="InterPro" id="IPR023214">
    <property type="entry name" value="HAD_sf"/>
</dbReference>
<dbReference type="GO" id="GO:0016887">
    <property type="term" value="F:ATP hydrolysis activity"/>
    <property type="evidence" value="ECO:0007669"/>
    <property type="project" value="InterPro"/>
</dbReference>
<evidence type="ECO:0000256" key="11">
    <source>
        <dbReference type="SAM" id="MobiDB-lite"/>
    </source>
</evidence>
<dbReference type="PANTHER" id="PTHR43520:SF8">
    <property type="entry name" value="P-TYPE CU(+) TRANSPORTER"/>
    <property type="match status" value="1"/>
</dbReference>
<dbReference type="NCBIfam" id="TIGR01494">
    <property type="entry name" value="ATPase_P-type"/>
    <property type="match status" value="2"/>
</dbReference>
<keyword evidence="3 10" id="KW-0812">Transmembrane</keyword>
<accession>A0A9W7B7N8</accession>
<dbReference type="Pfam" id="PF00122">
    <property type="entry name" value="E1-E2_ATPase"/>
    <property type="match status" value="1"/>
</dbReference>
<keyword evidence="7" id="KW-1278">Translocase</keyword>
<dbReference type="PROSITE" id="PS00154">
    <property type="entry name" value="ATPASE_E1_E2"/>
    <property type="match status" value="1"/>
</dbReference>
<proteinExistence type="inferred from homology"/>
<dbReference type="Gene3D" id="3.40.50.1000">
    <property type="entry name" value="HAD superfamily/HAD-like"/>
    <property type="match status" value="1"/>
</dbReference>
<dbReference type="InterPro" id="IPR008250">
    <property type="entry name" value="ATPase_P-typ_transduc_dom_A_sf"/>
</dbReference>
<dbReference type="InterPro" id="IPR023299">
    <property type="entry name" value="ATPase_P-typ_cyto_dom_N"/>
</dbReference>
<evidence type="ECO:0000256" key="10">
    <source>
        <dbReference type="RuleBase" id="RU362081"/>
    </source>
</evidence>
<evidence type="ECO:0000256" key="8">
    <source>
        <dbReference type="ARBA" id="ARBA00022989"/>
    </source>
</evidence>
<dbReference type="SUPFAM" id="SSF81665">
    <property type="entry name" value="Calcium ATPase, transmembrane domain M"/>
    <property type="match status" value="1"/>
</dbReference>
<feature type="transmembrane region" description="Helical" evidence="10">
    <location>
        <begin position="315"/>
        <end position="333"/>
    </location>
</feature>
<dbReference type="Pfam" id="PF00702">
    <property type="entry name" value="Hydrolase"/>
    <property type="match status" value="1"/>
</dbReference>
<keyword evidence="5 10" id="KW-0547">Nucleotide-binding</keyword>